<dbReference type="EMBL" id="CP151632">
    <property type="protein sequence ID" value="WZO35103.1"/>
    <property type="molecule type" value="Genomic_DNA"/>
</dbReference>
<dbReference type="SUPFAM" id="SSF53850">
    <property type="entry name" value="Periplasmic binding protein-like II"/>
    <property type="match status" value="1"/>
</dbReference>
<sequence>MENRKHSRLLGFAMAGVAALTLTACSGGSGTTLSATENPEDVSGTLRVLVPSFPASNEGTAAFDAIVEVFQETYPNVEVEPDFATFGNLNEKISTSIAGGQPYDVLVTGVGWIPPFASQKAFLDLGQFGVTPDTLAEEANPAVVPAVEYNNSVYAYPLVMGPKPLALSRSAFEEAGLDPDSPPTNLNELADAAERLTVREASGKITRAGFDFWAGPGEYRQDFVALLGALGHDLYDGGQPNFDNAQGEEALDWIGEMINDRKVVDFGQKSASGAPLLYTKEAAMGFVGGYIDCAAVTQEVCDDLVFFNLDDEREAMFSGGQLASIGSTTRLPEAAWGFIEAMSTPEAEASIAKLNFAVPAAADAGDSEIVQGNPASTFAYENLDNVVFEGGAENWLDLRNVFATELDKAILGQESSADVLAGLSEQSK</sequence>
<dbReference type="AlphaFoldDB" id="A0AAU6SDX8"/>
<name>A0AAU6SDX8_9MICO</name>
<accession>A0AAU6SDX8</accession>
<dbReference type="InterPro" id="IPR050490">
    <property type="entry name" value="Bact_solute-bd_prot1"/>
</dbReference>
<dbReference type="PANTHER" id="PTHR43649:SF12">
    <property type="entry name" value="DIACETYLCHITOBIOSE BINDING PROTEIN DASA"/>
    <property type="match status" value="1"/>
</dbReference>
<dbReference type="PROSITE" id="PS51257">
    <property type="entry name" value="PROKAR_LIPOPROTEIN"/>
    <property type="match status" value="1"/>
</dbReference>
<evidence type="ECO:0000313" key="2">
    <source>
        <dbReference type="EMBL" id="WZO35103.1"/>
    </source>
</evidence>
<reference evidence="2" key="1">
    <citation type="submission" date="2024-04" db="EMBL/GenBank/DDBJ databases">
        <authorList>
            <person name="Roder T."/>
            <person name="Oberhansli S."/>
            <person name="Kreuzer M."/>
        </authorList>
    </citation>
    <scope>NUCLEOTIDE SEQUENCE</scope>
    <source>
        <strain evidence="2">LWS13-1.2</strain>
    </source>
</reference>
<proteinExistence type="predicted"/>
<dbReference type="Pfam" id="PF01547">
    <property type="entry name" value="SBP_bac_1"/>
    <property type="match status" value="1"/>
</dbReference>
<dbReference type="Gene3D" id="3.40.190.10">
    <property type="entry name" value="Periplasmic binding protein-like II"/>
    <property type="match status" value="1"/>
</dbReference>
<dbReference type="RefSeq" id="WP_349425941.1">
    <property type="nucleotide sequence ID" value="NZ_CP151632.1"/>
</dbReference>
<dbReference type="PANTHER" id="PTHR43649">
    <property type="entry name" value="ARABINOSE-BINDING PROTEIN-RELATED"/>
    <property type="match status" value="1"/>
</dbReference>
<keyword evidence="1" id="KW-0732">Signal</keyword>
<organism evidence="2">
    <name type="scientific">Microbacterium sp. LWS13-1.2</name>
    <dbReference type="NCBI Taxonomy" id="3135264"/>
    <lineage>
        <taxon>Bacteria</taxon>
        <taxon>Bacillati</taxon>
        <taxon>Actinomycetota</taxon>
        <taxon>Actinomycetes</taxon>
        <taxon>Micrococcales</taxon>
        <taxon>Microbacteriaceae</taxon>
        <taxon>Microbacterium</taxon>
    </lineage>
</organism>
<gene>
    <name evidence="2" type="ORF">MRBLWS13_002781</name>
</gene>
<dbReference type="InterPro" id="IPR006059">
    <property type="entry name" value="SBP"/>
</dbReference>
<evidence type="ECO:0000256" key="1">
    <source>
        <dbReference type="SAM" id="SignalP"/>
    </source>
</evidence>
<feature type="chain" id="PRO_5043716704" evidence="1">
    <location>
        <begin position="25"/>
        <end position="428"/>
    </location>
</feature>
<feature type="signal peptide" evidence="1">
    <location>
        <begin position="1"/>
        <end position="24"/>
    </location>
</feature>
<protein>
    <submittedName>
        <fullName evidence="2">Extracellular solute-binding protein</fullName>
    </submittedName>
</protein>